<dbReference type="CDD" id="cd07575">
    <property type="entry name" value="Xc-1258_like"/>
    <property type="match status" value="1"/>
</dbReference>
<protein>
    <recommendedName>
        <fullName evidence="5">Omega-amidase YafV</fullName>
        <ecNumber evidence="3">3.5.1.3</ecNumber>
    </recommendedName>
</protein>
<dbReference type="GO" id="GO:0050152">
    <property type="term" value="F:omega-amidase activity"/>
    <property type="evidence" value="ECO:0007669"/>
    <property type="project" value="UniProtKB-EC"/>
</dbReference>
<organism evidence="7 8">
    <name type="scientific">Aquimarina muelleri</name>
    <dbReference type="NCBI Taxonomy" id="279356"/>
    <lineage>
        <taxon>Bacteria</taxon>
        <taxon>Pseudomonadati</taxon>
        <taxon>Bacteroidota</taxon>
        <taxon>Flavobacteriia</taxon>
        <taxon>Flavobacteriales</taxon>
        <taxon>Flavobacteriaceae</taxon>
        <taxon>Aquimarina</taxon>
    </lineage>
</organism>
<dbReference type="PANTHER" id="PTHR47799">
    <property type="entry name" value="OMEGA-AMIDASE YAFV"/>
    <property type="match status" value="1"/>
</dbReference>
<evidence type="ECO:0000313" key="8">
    <source>
        <dbReference type="Proteomes" id="UP000601108"/>
    </source>
</evidence>
<keyword evidence="2" id="KW-0378">Hydrolase</keyword>
<reference evidence="7 8" key="1">
    <citation type="journal article" date="2014" name="Int. J. Syst. Evol. Microbiol.">
        <title>Complete genome sequence of Corynebacterium casei LMG S-19264T (=DSM 44701T), isolated from a smear-ripened cheese.</title>
        <authorList>
            <consortium name="US DOE Joint Genome Institute (JGI-PGF)"/>
            <person name="Walter F."/>
            <person name="Albersmeier A."/>
            <person name="Kalinowski J."/>
            <person name="Ruckert C."/>
        </authorList>
    </citation>
    <scope>NUCLEOTIDE SEQUENCE [LARGE SCALE GENOMIC DNA]</scope>
    <source>
        <strain evidence="7 8">KCTC 12285</strain>
    </source>
</reference>
<dbReference type="Proteomes" id="UP000601108">
    <property type="component" value="Unassembled WGS sequence"/>
</dbReference>
<dbReference type="InterPro" id="IPR052737">
    <property type="entry name" value="Omega-amidase_YafV"/>
</dbReference>
<evidence type="ECO:0000256" key="5">
    <source>
        <dbReference type="ARBA" id="ARBA00072139"/>
    </source>
</evidence>
<dbReference type="InterPro" id="IPR036526">
    <property type="entry name" value="C-N_Hydrolase_sf"/>
</dbReference>
<dbReference type="Pfam" id="PF00795">
    <property type="entry name" value="CN_hydrolase"/>
    <property type="match status" value="1"/>
</dbReference>
<dbReference type="InterPro" id="IPR003010">
    <property type="entry name" value="C-N_Hydrolase"/>
</dbReference>
<evidence type="ECO:0000256" key="1">
    <source>
        <dbReference type="ARBA" id="ARBA00010613"/>
    </source>
</evidence>
<dbReference type="FunFam" id="3.60.110.10:FF:000004">
    <property type="entry name" value="Carbon-nitrogen hydrolase"/>
    <property type="match status" value="1"/>
</dbReference>
<feature type="domain" description="CN hydrolase" evidence="6">
    <location>
        <begin position="5"/>
        <end position="238"/>
    </location>
</feature>
<evidence type="ECO:0000256" key="4">
    <source>
        <dbReference type="ARBA" id="ARBA00052904"/>
    </source>
</evidence>
<comment type="caution">
    <text evidence="7">The sequence shown here is derived from an EMBL/GenBank/DDBJ whole genome shotgun (WGS) entry which is preliminary data.</text>
</comment>
<accession>A0A918JSH2</accession>
<dbReference type="PANTHER" id="PTHR47799:SF1">
    <property type="entry name" value="OMEGA-AMIDASE YAFV"/>
    <property type="match status" value="1"/>
</dbReference>
<evidence type="ECO:0000259" key="6">
    <source>
        <dbReference type="PROSITE" id="PS50263"/>
    </source>
</evidence>
<evidence type="ECO:0000313" key="7">
    <source>
        <dbReference type="EMBL" id="GGX07559.1"/>
    </source>
</evidence>
<dbReference type="AlphaFoldDB" id="A0A918JSH2"/>
<evidence type="ECO:0000256" key="2">
    <source>
        <dbReference type="ARBA" id="ARBA00022801"/>
    </source>
</evidence>
<gene>
    <name evidence="7" type="ORF">GCM10007384_06510</name>
</gene>
<dbReference type="EMBL" id="BMWS01000003">
    <property type="protein sequence ID" value="GGX07559.1"/>
    <property type="molecule type" value="Genomic_DNA"/>
</dbReference>
<dbReference type="EC" id="3.5.1.3" evidence="3"/>
<proteinExistence type="inferred from homology"/>
<keyword evidence="8" id="KW-1185">Reference proteome</keyword>
<dbReference type="Gene3D" id="3.60.110.10">
    <property type="entry name" value="Carbon-nitrogen hydrolase"/>
    <property type="match status" value="1"/>
</dbReference>
<sequence length="260" mass="30043">MKETLEIALIQSHLAWENPVQNRAAFTQKINSITQKIDLIILPEMFTTGFTMNVNEMAETMTGDTVDWMRKMAKETDCAITGSVIIKEKENFYNRLVFMLPNGTCEIYDKHQLFTLAKEQEVFTAGQREVIVDFKGWKIKLLICYDLRFPVWARNTSGYDMLLYVASWPKPRINAWDALLKARAIENMSYCIGVNRIGLDGKGFEYNGHSNIYDVLGNTILKESPVEKETIIYATLDKFHIKSNRQKLSFLEDRDAFQLI</sequence>
<dbReference type="PROSITE" id="PS50263">
    <property type="entry name" value="CN_HYDROLASE"/>
    <property type="match status" value="1"/>
</dbReference>
<comment type="catalytic activity">
    <reaction evidence="4">
        <text>a monoamide of a dicarboxylate + H2O = a dicarboxylate + NH4(+)</text>
        <dbReference type="Rhea" id="RHEA:11716"/>
        <dbReference type="ChEBI" id="CHEBI:15377"/>
        <dbReference type="ChEBI" id="CHEBI:28938"/>
        <dbReference type="ChEBI" id="CHEBI:28965"/>
        <dbReference type="ChEBI" id="CHEBI:77450"/>
        <dbReference type="EC" id="3.5.1.3"/>
    </reaction>
</comment>
<comment type="similarity">
    <text evidence="1">Belongs to the carbon-nitrogen hydrolase superfamily. NIT1/NIT2 family.</text>
</comment>
<evidence type="ECO:0000256" key="3">
    <source>
        <dbReference type="ARBA" id="ARBA00039118"/>
    </source>
</evidence>
<dbReference type="SUPFAM" id="SSF56317">
    <property type="entry name" value="Carbon-nitrogen hydrolase"/>
    <property type="match status" value="1"/>
</dbReference>
<dbReference type="GO" id="GO:0106008">
    <property type="term" value="F:2-oxoglutaramate amidase activity"/>
    <property type="evidence" value="ECO:0007669"/>
    <property type="project" value="TreeGrafter"/>
</dbReference>
<name>A0A918JSH2_9FLAO</name>
<dbReference type="RefSeq" id="WP_027411899.1">
    <property type="nucleotide sequence ID" value="NZ_BMWS01000003.1"/>
</dbReference>